<feature type="transmembrane region" description="Helical" evidence="6">
    <location>
        <begin position="119"/>
        <end position="138"/>
    </location>
</feature>
<organism evidence="8 9">
    <name type="scientific">Mortierella isabellina</name>
    <name type="common">Filamentous fungus</name>
    <name type="synonym">Umbelopsis isabellina</name>
    <dbReference type="NCBI Taxonomy" id="91625"/>
    <lineage>
        <taxon>Eukaryota</taxon>
        <taxon>Fungi</taxon>
        <taxon>Fungi incertae sedis</taxon>
        <taxon>Mucoromycota</taxon>
        <taxon>Mucoromycotina</taxon>
        <taxon>Umbelopsidomycetes</taxon>
        <taxon>Umbelopsidales</taxon>
        <taxon>Umbelopsidaceae</taxon>
        <taxon>Umbelopsis</taxon>
    </lineage>
</organism>
<dbReference type="SUPFAM" id="SSF103473">
    <property type="entry name" value="MFS general substrate transporter"/>
    <property type="match status" value="1"/>
</dbReference>
<keyword evidence="9" id="KW-1185">Reference proteome</keyword>
<evidence type="ECO:0000256" key="3">
    <source>
        <dbReference type="ARBA" id="ARBA00022989"/>
    </source>
</evidence>
<feature type="compositionally biased region" description="Basic and acidic residues" evidence="5">
    <location>
        <begin position="1"/>
        <end position="11"/>
    </location>
</feature>
<dbReference type="InterPro" id="IPR020846">
    <property type="entry name" value="MFS_dom"/>
</dbReference>
<comment type="caution">
    <text evidence="8">The sequence shown here is derived from an EMBL/GenBank/DDBJ whole genome shotgun (WGS) entry which is preliminary data.</text>
</comment>
<name>A0A8H7PHC6_MORIS</name>
<feature type="transmembrane region" description="Helical" evidence="6">
    <location>
        <begin position="92"/>
        <end position="112"/>
    </location>
</feature>
<dbReference type="PROSITE" id="PS00217">
    <property type="entry name" value="SUGAR_TRANSPORT_2"/>
    <property type="match status" value="1"/>
</dbReference>
<evidence type="ECO:0000313" key="9">
    <source>
        <dbReference type="Proteomes" id="UP000654370"/>
    </source>
</evidence>
<dbReference type="GO" id="GO:0046943">
    <property type="term" value="F:carboxylic acid transmembrane transporter activity"/>
    <property type="evidence" value="ECO:0007669"/>
    <property type="project" value="TreeGrafter"/>
</dbReference>
<dbReference type="OrthoDB" id="5296287at2759"/>
<evidence type="ECO:0000259" key="7">
    <source>
        <dbReference type="PROSITE" id="PS50850"/>
    </source>
</evidence>
<evidence type="ECO:0000256" key="5">
    <source>
        <dbReference type="SAM" id="MobiDB-lite"/>
    </source>
</evidence>
<dbReference type="Proteomes" id="UP000654370">
    <property type="component" value="Unassembled WGS sequence"/>
</dbReference>
<evidence type="ECO:0000256" key="6">
    <source>
        <dbReference type="SAM" id="Phobius"/>
    </source>
</evidence>
<dbReference type="InterPro" id="IPR005829">
    <property type="entry name" value="Sugar_transporter_CS"/>
</dbReference>
<feature type="transmembrane region" description="Helical" evidence="6">
    <location>
        <begin position="210"/>
        <end position="229"/>
    </location>
</feature>
<dbReference type="GO" id="GO:0005886">
    <property type="term" value="C:plasma membrane"/>
    <property type="evidence" value="ECO:0007669"/>
    <property type="project" value="TreeGrafter"/>
</dbReference>
<evidence type="ECO:0000256" key="4">
    <source>
        <dbReference type="ARBA" id="ARBA00023136"/>
    </source>
</evidence>
<sequence length="518" mass="56329">MAESPVKEEARSVSPVEQKPSWGQRIKNSIWQKPDKHENAWRLLTNLTSTQRITFTAAFLGWTLDALDYFSVSLTATKIAADFNVPVSSVTGAITTTLMLRPIGALIFGAAADRWGRRWPLLIDILLYSIINLASGFAPNLQTFIGLRAVFGICMGGEWGLGASLALEALPAEARGIFSGILQEGYATGYLLAVLLNYGIVDAGGKSWRVLFWVGAAIGSLAVLIRFFVPESETFERTAEARKASGVTYWQEVKTVLRTSYLRLIYVVILMSFFNFMSHDPSFLSTQLGYTGTQVTVTAVIYNIGAIVGGTIVGYYSQYFGRKRSIVVCAIVGGAIIPLWAFAPNIASLQFGAFLMQFCVQGAWGVIPAHLTELSPPAFRGIMPGLAYQLGNLVSAASSQIEATIGEHYPVRLSNGEVKYDSTGKPVANYALTQAIFMGCVFAGVIITTIVGKEERGKDFNAHLVTNPTTGEPIGADDLDAVRTEEGSNSNGAGERRQSDHSYTDEKHDEQIEEKERV</sequence>
<feature type="transmembrane region" description="Helical" evidence="6">
    <location>
        <begin position="260"/>
        <end position="277"/>
    </location>
</feature>
<keyword evidence="2 6" id="KW-0812">Transmembrane</keyword>
<feature type="domain" description="Major facilitator superfamily (MFS) profile" evidence="7">
    <location>
        <begin position="54"/>
        <end position="456"/>
    </location>
</feature>
<gene>
    <name evidence="8" type="ORF">INT43_004655</name>
</gene>
<dbReference type="AlphaFoldDB" id="A0A8H7PHC6"/>
<feature type="transmembrane region" description="Helical" evidence="6">
    <location>
        <begin position="297"/>
        <end position="316"/>
    </location>
</feature>
<reference evidence="8" key="1">
    <citation type="submission" date="2020-12" db="EMBL/GenBank/DDBJ databases">
        <title>Metabolic potential, ecology and presence of endohyphal bacteria is reflected in genomic diversity of Mucoromycotina.</title>
        <authorList>
            <person name="Muszewska A."/>
            <person name="Okrasinska A."/>
            <person name="Steczkiewicz K."/>
            <person name="Drgas O."/>
            <person name="Orlowska M."/>
            <person name="Perlinska-Lenart U."/>
            <person name="Aleksandrzak-Piekarczyk T."/>
            <person name="Szatraj K."/>
            <person name="Zielenkiewicz U."/>
            <person name="Pilsyk S."/>
            <person name="Malc E."/>
            <person name="Mieczkowski P."/>
            <person name="Kruszewska J.S."/>
            <person name="Biernat P."/>
            <person name="Pawlowska J."/>
        </authorList>
    </citation>
    <scope>NUCLEOTIDE SEQUENCE</scope>
    <source>
        <strain evidence="8">WA0000067209</strain>
    </source>
</reference>
<feature type="transmembrane region" description="Helical" evidence="6">
    <location>
        <begin position="177"/>
        <end position="198"/>
    </location>
</feature>
<dbReference type="Pfam" id="PF07690">
    <property type="entry name" value="MFS_1"/>
    <property type="match status" value="1"/>
</dbReference>
<dbReference type="CDD" id="cd17316">
    <property type="entry name" value="MFS_SV2_like"/>
    <property type="match status" value="1"/>
</dbReference>
<feature type="compositionally biased region" description="Basic and acidic residues" evidence="5">
    <location>
        <begin position="494"/>
        <end position="518"/>
    </location>
</feature>
<dbReference type="InterPro" id="IPR036259">
    <property type="entry name" value="MFS_trans_sf"/>
</dbReference>
<comment type="subcellular location">
    <subcellularLocation>
        <location evidence="1">Membrane</location>
        <topology evidence="1">Multi-pass membrane protein</topology>
    </subcellularLocation>
</comment>
<accession>A0A8H7PHC6</accession>
<keyword evidence="4 6" id="KW-0472">Membrane</keyword>
<protein>
    <recommendedName>
        <fullName evidence="7">Major facilitator superfamily (MFS) profile domain-containing protein</fullName>
    </recommendedName>
</protein>
<feature type="transmembrane region" description="Helical" evidence="6">
    <location>
        <begin position="325"/>
        <end position="343"/>
    </location>
</feature>
<feature type="transmembrane region" description="Helical" evidence="6">
    <location>
        <begin position="144"/>
        <end position="165"/>
    </location>
</feature>
<dbReference type="InterPro" id="IPR011701">
    <property type="entry name" value="MFS"/>
</dbReference>
<evidence type="ECO:0000256" key="2">
    <source>
        <dbReference type="ARBA" id="ARBA00022692"/>
    </source>
</evidence>
<dbReference type="PANTHER" id="PTHR23508:SF10">
    <property type="entry name" value="CARBOXYLIC ACID TRANSPORTER PROTEIN HOMOLOG"/>
    <property type="match status" value="1"/>
</dbReference>
<dbReference type="EMBL" id="JAEPQZ010000015">
    <property type="protein sequence ID" value="KAG2173281.1"/>
    <property type="molecule type" value="Genomic_DNA"/>
</dbReference>
<feature type="transmembrane region" description="Helical" evidence="6">
    <location>
        <begin position="430"/>
        <end position="451"/>
    </location>
</feature>
<dbReference type="PANTHER" id="PTHR23508">
    <property type="entry name" value="CARBOXYLIC ACID TRANSPORTER PROTEIN HOMOLOG"/>
    <property type="match status" value="1"/>
</dbReference>
<feature type="region of interest" description="Disordered" evidence="5">
    <location>
        <begin position="1"/>
        <end position="21"/>
    </location>
</feature>
<dbReference type="Gene3D" id="1.20.1250.20">
    <property type="entry name" value="MFS general substrate transporter like domains"/>
    <property type="match status" value="2"/>
</dbReference>
<evidence type="ECO:0000313" key="8">
    <source>
        <dbReference type="EMBL" id="KAG2173281.1"/>
    </source>
</evidence>
<keyword evidence="3 6" id="KW-1133">Transmembrane helix</keyword>
<dbReference type="PROSITE" id="PS50850">
    <property type="entry name" value="MFS"/>
    <property type="match status" value="1"/>
</dbReference>
<evidence type="ECO:0000256" key="1">
    <source>
        <dbReference type="ARBA" id="ARBA00004141"/>
    </source>
</evidence>
<feature type="region of interest" description="Disordered" evidence="5">
    <location>
        <begin position="463"/>
        <end position="518"/>
    </location>
</feature>
<proteinExistence type="predicted"/>